<dbReference type="InterPro" id="IPR018639">
    <property type="entry name" value="DUF2062"/>
</dbReference>
<dbReference type="PANTHER" id="PTHR40547">
    <property type="entry name" value="SLL0298 PROTEIN"/>
    <property type="match status" value="1"/>
</dbReference>
<dbReference type="Proteomes" id="UP000477849">
    <property type="component" value="Unassembled WGS sequence"/>
</dbReference>
<proteinExistence type="predicted"/>
<keyword evidence="4" id="KW-1185">Reference proteome</keyword>
<dbReference type="Pfam" id="PF09835">
    <property type="entry name" value="DUF2062"/>
    <property type="match status" value="1"/>
</dbReference>
<evidence type="ECO:0000256" key="1">
    <source>
        <dbReference type="SAM" id="Phobius"/>
    </source>
</evidence>
<feature type="transmembrane region" description="Helical" evidence="1">
    <location>
        <begin position="36"/>
        <end position="55"/>
    </location>
</feature>
<comment type="caution">
    <text evidence="3">The sequence shown here is derived from an EMBL/GenBank/DDBJ whole genome shotgun (WGS) entry which is preliminary data.</text>
</comment>
<sequence length="195" mass="21550">MLFRRRKPARLAERLRALFWSPKGFVRPFRYFRMRIVRLAASPHAVAAGFAAGIASSWTPFIGLHFVVSFALAYVIAGNMVAAALGTAFGNPLTFPFIWAATWEIGTLILGGGDSSIGRHIDLHHLFSNFEMSQLWRPVLEPMLIGAIPPALVTGFLVYGLTFYAVSGFQSRRRARLSLRARTRLAEAIEGSVSV</sequence>
<keyword evidence="1" id="KW-0812">Transmembrane</keyword>
<protein>
    <submittedName>
        <fullName evidence="3">DUF2062 domain-containing protein</fullName>
    </submittedName>
</protein>
<keyword evidence="1" id="KW-1133">Transmembrane helix</keyword>
<dbReference type="AlphaFoldDB" id="A0A6M1S496"/>
<feature type="transmembrane region" description="Helical" evidence="1">
    <location>
        <begin position="143"/>
        <end position="166"/>
    </location>
</feature>
<feature type="transmembrane region" description="Helical" evidence="1">
    <location>
        <begin position="93"/>
        <end position="113"/>
    </location>
</feature>
<feature type="transmembrane region" description="Helical" evidence="1">
    <location>
        <begin position="61"/>
        <end position="86"/>
    </location>
</feature>
<feature type="domain" description="DUF2062" evidence="2">
    <location>
        <begin position="27"/>
        <end position="174"/>
    </location>
</feature>
<keyword evidence="1" id="KW-0472">Membrane</keyword>
<evidence type="ECO:0000313" key="3">
    <source>
        <dbReference type="EMBL" id="NGO63258.1"/>
    </source>
</evidence>
<dbReference type="RefSeq" id="WP_163904430.1">
    <property type="nucleotide sequence ID" value="NZ_CP048427.1"/>
</dbReference>
<reference evidence="3 4" key="1">
    <citation type="submission" date="2020-02" db="EMBL/GenBank/DDBJ databases">
        <title>Genome sequence of the type strain CCBAU10050 of Rhizobium daejeonense.</title>
        <authorList>
            <person name="Gao J."/>
            <person name="Sun J."/>
        </authorList>
    </citation>
    <scope>NUCLEOTIDE SEQUENCE [LARGE SCALE GENOMIC DNA]</scope>
    <source>
        <strain evidence="3 4">CCBAU10050</strain>
    </source>
</reference>
<evidence type="ECO:0000313" key="4">
    <source>
        <dbReference type="Proteomes" id="UP000477849"/>
    </source>
</evidence>
<organism evidence="3 4">
    <name type="scientific">Rhizobium daejeonense</name>
    <dbReference type="NCBI Taxonomy" id="240521"/>
    <lineage>
        <taxon>Bacteria</taxon>
        <taxon>Pseudomonadati</taxon>
        <taxon>Pseudomonadota</taxon>
        <taxon>Alphaproteobacteria</taxon>
        <taxon>Hyphomicrobiales</taxon>
        <taxon>Rhizobiaceae</taxon>
        <taxon>Rhizobium/Agrobacterium group</taxon>
        <taxon>Rhizobium</taxon>
    </lineage>
</organism>
<name>A0A6M1S496_9HYPH</name>
<gene>
    <name evidence="3" type="ORF">G6N76_06195</name>
</gene>
<dbReference type="PANTHER" id="PTHR40547:SF1">
    <property type="entry name" value="SLL0298 PROTEIN"/>
    <property type="match status" value="1"/>
</dbReference>
<evidence type="ECO:0000259" key="2">
    <source>
        <dbReference type="Pfam" id="PF09835"/>
    </source>
</evidence>
<accession>A0A6M1S496</accession>
<dbReference type="EMBL" id="JAAKZH010000002">
    <property type="protein sequence ID" value="NGO63258.1"/>
    <property type="molecule type" value="Genomic_DNA"/>
</dbReference>